<name>A0AAW2NCI9_SESRA</name>
<comment type="caution">
    <text evidence="1">The sequence shown here is derived from an EMBL/GenBank/DDBJ whole genome shotgun (WGS) entry which is preliminary data.</text>
</comment>
<evidence type="ECO:0000313" key="1">
    <source>
        <dbReference type="EMBL" id="KAL0340116.1"/>
    </source>
</evidence>
<dbReference type="AlphaFoldDB" id="A0AAW2NCI9"/>
<dbReference type="EMBL" id="JACGWJ010000020">
    <property type="protein sequence ID" value="KAL0340116.1"/>
    <property type="molecule type" value="Genomic_DNA"/>
</dbReference>
<evidence type="ECO:0008006" key="2">
    <source>
        <dbReference type="Google" id="ProtNLM"/>
    </source>
</evidence>
<accession>A0AAW2NCI9</accession>
<organism evidence="1">
    <name type="scientific">Sesamum radiatum</name>
    <name type="common">Black benniseed</name>
    <dbReference type="NCBI Taxonomy" id="300843"/>
    <lineage>
        <taxon>Eukaryota</taxon>
        <taxon>Viridiplantae</taxon>
        <taxon>Streptophyta</taxon>
        <taxon>Embryophyta</taxon>
        <taxon>Tracheophyta</taxon>
        <taxon>Spermatophyta</taxon>
        <taxon>Magnoliopsida</taxon>
        <taxon>eudicotyledons</taxon>
        <taxon>Gunneridae</taxon>
        <taxon>Pentapetalae</taxon>
        <taxon>asterids</taxon>
        <taxon>lamiids</taxon>
        <taxon>Lamiales</taxon>
        <taxon>Pedaliaceae</taxon>
        <taxon>Sesamum</taxon>
    </lineage>
</organism>
<reference evidence="1" key="2">
    <citation type="journal article" date="2024" name="Plant">
        <title>Genomic evolution and insights into agronomic trait innovations of Sesamum species.</title>
        <authorList>
            <person name="Miao H."/>
            <person name="Wang L."/>
            <person name="Qu L."/>
            <person name="Liu H."/>
            <person name="Sun Y."/>
            <person name="Le M."/>
            <person name="Wang Q."/>
            <person name="Wei S."/>
            <person name="Zheng Y."/>
            <person name="Lin W."/>
            <person name="Duan Y."/>
            <person name="Cao H."/>
            <person name="Xiong S."/>
            <person name="Wang X."/>
            <person name="Wei L."/>
            <person name="Li C."/>
            <person name="Ma Q."/>
            <person name="Ju M."/>
            <person name="Zhao R."/>
            <person name="Li G."/>
            <person name="Mu C."/>
            <person name="Tian Q."/>
            <person name="Mei H."/>
            <person name="Zhang T."/>
            <person name="Gao T."/>
            <person name="Zhang H."/>
        </authorList>
    </citation>
    <scope>NUCLEOTIDE SEQUENCE</scope>
    <source>
        <strain evidence="1">G02</strain>
    </source>
</reference>
<proteinExistence type="predicted"/>
<sequence length="66" mass="7405">MSYYRPTMINDYLEYVKKCKSCQLHANFIHQPSKPLHPTVASWPFDALGLDVVGPITPKSSAGQIL</sequence>
<reference evidence="1" key="1">
    <citation type="submission" date="2020-06" db="EMBL/GenBank/DDBJ databases">
        <authorList>
            <person name="Li T."/>
            <person name="Hu X."/>
            <person name="Zhang T."/>
            <person name="Song X."/>
            <person name="Zhang H."/>
            <person name="Dai N."/>
            <person name="Sheng W."/>
            <person name="Hou X."/>
            <person name="Wei L."/>
        </authorList>
    </citation>
    <scope>NUCLEOTIDE SEQUENCE</scope>
    <source>
        <strain evidence="1">G02</strain>
        <tissue evidence="1">Leaf</tissue>
    </source>
</reference>
<gene>
    <name evidence="1" type="ORF">Sradi_4528400</name>
</gene>
<protein>
    <recommendedName>
        <fullName evidence="2">Integrase zinc-binding domain-containing protein</fullName>
    </recommendedName>
</protein>